<dbReference type="Proteomes" id="UP000007374">
    <property type="component" value="Unassembled WGS sequence"/>
</dbReference>
<feature type="domain" description="HTH iclR-type" evidence="4">
    <location>
        <begin position="14"/>
        <end position="75"/>
    </location>
</feature>
<protein>
    <recommendedName>
        <fullName evidence="8">IclR family transcriptional regulator</fullName>
    </recommendedName>
</protein>
<evidence type="ECO:0000259" key="5">
    <source>
        <dbReference type="PROSITE" id="PS51078"/>
    </source>
</evidence>
<organism evidence="6 7">
    <name type="scientific">Nitratireductor indicus C115</name>
    <dbReference type="NCBI Taxonomy" id="1231190"/>
    <lineage>
        <taxon>Bacteria</taxon>
        <taxon>Pseudomonadati</taxon>
        <taxon>Pseudomonadota</taxon>
        <taxon>Alphaproteobacteria</taxon>
        <taxon>Hyphomicrobiales</taxon>
        <taxon>Phyllobacteriaceae</taxon>
        <taxon>Nitratireductor</taxon>
    </lineage>
</organism>
<dbReference type="PROSITE" id="PS51078">
    <property type="entry name" value="ICLR_ED"/>
    <property type="match status" value="1"/>
</dbReference>
<sequence>MGNEQPSPKGVRTIQAVTHLSEILRCVSRATKPIGINEIARSVGLDKSSVSRLVASLEKERLLQRGHEGGVRLGLGLLAITAPLMRDLGLSTRVRPSLEALAKRTGETVNLSVWSGKESVSVVQALGSNAITHYAAPGRTNPLHCSASGKVLLAFASEELIEEVLSSPLQRYTDQTITDPQTLRGELKQIKLEGYAVNTGEFAADVSAVSAAVFDLDGSVVGALTVTVPAYRFDGERQAEILRETLLVARDLSEQFGFHT</sequence>
<dbReference type="InterPro" id="IPR050707">
    <property type="entry name" value="HTH_MetabolicPath_Reg"/>
</dbReference>
<dbReference type="SUPFAM" id="SSF55781">
    <property type="entry name" value="GAF domain-like"/>
    <property type="match status" value="1"/>
</dbReference>
<dbReference type="GO" id="GO:0003677">
    <property type="term" value="F:DNA binding"/>
    <property type="evidence" value="ECO:0007669"/>
    <property type="project" value="UniProtKB-KW"/>
</dbReference>
<keyword evidence="7" id="KW-1185">Reference proteome</keyword>
<dbReference type="OrthoDB" id="6057486at2"/>
<dbReference type="STRING" id="721133.SAMN05216176_12312"/>
<evidence type="ECO:0000256" key="2">
    <source>
        <dbReference type="ARBA" id="ARBA00023125"/>
    </source>
</evidence>
<keyword evidence="1" id="KW-0805">Transcription regulation</keyword>
<evidence type="ECO:0000259" key="4">
    <source>
        <dbReference type="PROSITE" id="PS51077"/>
    </source>
</evidence>
<dbReference type="PANTHER" id="PTHR30136">
    <property type="entry name" value="HELIX-TURN-HELIX TRANSCRIPTIONAL REGULATOR, ICLR FAMILY"/>
    <property type="match status" value="1"/>
</dbReference>
<dbReference type="PROSITE" id="PS51077">
    <property type="entry name" value="HTH_ICLR"/>
    <property type="match status" value="1"/>
</dbReference>
<dbReference type="Gene3D" id="3.30.450.40">
    <property type="match status" value="1"/>
</dbReference>
<evidence type="ECO:0000313" key="6">
    <source>
        <dbReference type="EMBL" id="EKF39980.1"/>
    </source>
</evidence>
<comment type="caution">
    <text evidence="6">The sequence shown here is derived from an EMBL/GenBank/DDBJ whole genome shotgun (WGS) entry which is preliminary data.</text>
</comment>
<dbReference type="eggNOG" id="COG1414">
    <property type="taxonomic scope" value="Bacteria"/>
</dbReference>
<reference evidence="6 7" key="1">
    <citation type="journal article" date="2012" name="J. Bacteriol.">
        <title>Genome Sequence of Nitratireductor indicus Type Strain C115.</title>
        <authorList>
            <person name="Lai Q."/>
            <person name="Li G."/>
            <person name="Yu Z."/>
            <person name="Shao Z."/>
        </authorList>
    </citation>
    <scope>NUCLEOTIDE SEQUENCE [LARGE SCALE GENOMIC DNA]</scope>
    <source>
        <strain evidence="6 7">C115</strain>
    </source>
</reference>
<dbReference type="InterPro" id="IPR036388">
    <property type="entry name" value="WH-like_DNA-bd_sf"/>
</dbReference>
<evidence type="ECO:0000313" key="7">
    <source>
        <dbReference type="Proteomes" id="UP000007374"/>
    </source>
</evidence>
<keyword evidence="2" id="KW-0238">DNA-binding</keyword>
<evidence type="ECO:0000256" key="1">
    <source>
        <dbReference type="ARBA" id="ARBA00023015"/>
    </source>
</evidence>
<dbReference type="InterPro" id="IPR005471">
    <property type="entry name" value="Tscrpt_reg_IclR_N"/>
</dbReference>
<dbReference type="Pfam" id="PF01614">
    <property type="entry name" value="IclR_C"/>
    <property type="match status" value="1"/>
</dbReference>
<keyword evidence="3" id="KW-0804">Transcription</keyword>
<evidence type="ECO:0008006" key="8">
    <source>
        <dbReference type="Google" id="ProtNLM"/>
    </source>
</evidence>
<dbReference type="SMART" id="SM00346">
    <property type="entry name" value="HTH_ICLR"/>
    <property type="match status" value="1"/>
</dbReference>
<dbReference type="GO" id="GO:0045892">
    <property type="term" value="P:negative regulation of DNA-templated transcription"/>
    <property type="evidence" value="ECO:0007669"/>
    <property type="project" value="TreeGrafter"/>
</dbReference>
<dbReference type="PATRIC" id="fig|1231190.3.peg.4767"/>
<dbReference type="EMBL" id="AMSI01000030">
    <property type="protein sequence ID" value="EKF39980.1"/>
    <property type="molecule type" value="Genomic_DNA"/>
</dbReference>
<dbReference type="GO" id="GO:0003700">
    <property type="term" value="F:DNA-binding transcription factor activity"/>
    <property type="evidence" value="ECO:0007669"/>
    <property type="project" value="TreeGrafter"/>
</dbReference>
<dbReference type="InterPro" id="IPR036390">
    <property type="entry name" value="WH_DNA-bd_sf"/>
</dbReference>
<evidence type="ECO:0000256" key="3">
    <source>
        <dbReference type="ARBA" id="ARBA00023163"/>
    </source>
</evidence>
<dbReference type="Gene3D" id="1.10.10.10">
    <property type="entry name" value="Winged helix-like DNA-binding domain superfamily/Winged helix DNA-binding domain"/>
    <property type="match status" value="1"/>
</dbReference>
<dbReference type="InterPro" id="IPR029016">
    <property type="entry name" value="GAF-like_dom_sf"/>
</dbReference>
<accession>K2NKM6</accession>
<name>K2NKM6_9HYPH</name>
<feature type="domain" description="IclR-ED" evidence="5">
    <location>
        <begin position="76"/>
        <end position="258"/>
    </location>
</feature>
<dbReference type="Pfam" id="PF09339">
    <property type="entry name" value="HTH_IclR"/>
    <property type="match status" value="1"/>
</dbReference>
<dbReference type="RefSeq" id="WP_009452863.1">
    <property type="nucleotide sequence ID" value="NZ_AMSI01000030.1"/>
</dbReference>
<dbReference type="AlphaFoldDB" id="K2NKM6"/>
<dbReference type="SUPFAM" id="SSF46785">
    <property type="entry name" value="Winged helix' DNA-binding domain"/>
    <property type="match status" value="1"/>
</dbReference>
<gene>
    <name evidence="6" type="ORF">NA8A_23142</name>
</gene>
<dbReference type="InterPro" id="IPR014757">
    <property type="entry name" value="Tscrpt_reg_IclR_C"/>
</dbReference>
<dbReference type="PANTHER" id="PTHR30136:SF35">
    <property type="entry name" value="HTH-TYPE TRANSCRIPTIONAL REGULATOR RV1719"/>
    <property type="match status" value="1"/>
</dbReference>
<proteinExistence type="predicted"/>